<dbReference type="EMBL" id="CM000835">
    <property type="protein sequence ID" value="KRH71574.1"/>
    <property type="molecule type" value="Genomic_DNA"/>
</dbReference>
<dbReference type="Gramene" id="KRH71572">
    <property type="protein sequence ID" value="KRH71572"/>
    <property type="gene ID" value="GLYMA_02G155900"/>
</dbReference>
<dbReference type="EnsemblPlants" id="KRH71574">
    <property type="protein sequence ID" value="KRH71574"/>
    <property type="gene ID" value="GLYMA_02G155900"/>
</dbReference>
<dbReference type="EMBL" id="CM000835">
    <property type="protein sequence ID" value="KRH71572.1"/>
    <property type="molecule type" value="Genomic_DNA"/>
</dbReference>
<sequence length="80" mass="9024">MPSLSYHQPKIWMEPLSPCLPHSLNCSEKNIAPIFAEEALEGRRETVRLYSVDQVLVVCKEDDKLPSSPRKALFEGVGNQ</sequence>
<reference evidence="2" key="2">
    <citation type="submission" date="2018-02" db="UniProtKB">
        <authorList>
            <consortium name="EnsemblPlants"/>
        </authorList>
    </citation>
    <scope>IDENTIFICATION</scope>
    <source>
        <strain evidence="2">Williams 82</strain>
    </source>
</reference>
<reference evidence="1 2" key="1">
    <citation type="journal article" date="2010" name="Nature">
        <title>Genome sequence of the palaeopolyploid soybean.</title>
        <authorList>
            <person name="Schmutz J."/>
            <person name="Cannon S.B."/>
            <person name="Schlueter J."/>
            <person name="Ma J."/>
            <person name="Mitros T."/>
            <person name="Nelson W."/>
            <person name="Hyten D.L."/>
            <person name="Song Q."/>
            <person name="Thelen J.J."/>
            <person name="Cheng J."/>
            <person name="Xu D."/>
            <person name="Hellsten U."/>
            <person name="May G.D."/>
            <person name="Yu Y."/>
            <person name="Sakurai T."/>
            <person name="Umezawa T."/>
            <person name="Bhattacharyya M.K."/>
            <person name="Sandhu D."/>
            <person name="Valliyodan B."/>
            <person name="Lindquist E."/>
            <person name="Peto M."/>
            <person name="Grant D."/>
            <person name="Shu S."/>
            <person name="Goodstein D."/>
            <person name="Barry K."/>
            <person name="Futrell-Griggs M."/>
            <person name="Abernathy B."/>
            <person name="Du J."/>
            <person name="Tian Z."/>
            <person name="Zhu L."/>
            <person name="Gill N."/>
            <person name="Joshi T."/>
            <person name="Libault M."/>
            <person name="Sethuraman A."/>
            <person name="Zhang X.-C."/>
            <person name="Shinozaki K."/>
            <person name="Nguyen H.T."/>
            <person name="Wing R.A."/>
            <person name="Cregan P."/>
            <person name="Specht J."/>
            <person name="Grimwood J."/>
            <person name="Rokhsar D."/>
            <person name="Stacey G."/>
            <person name="Shoemaker R.C."/>
            <person name="Jackson S.A."/>
        </authorList>
    </citation>
    <scope>NUCLEOTIDE SEQUENCE</scope>
    <source>
        <strain evidence="2">cv. Williams 82</strain>
        <tissue evidence="1">Callus</tissue>
    </source>
</reference>
<proteinExistence type="predicted"/>
<dbReference type="Proteomes" id="UP000008827">
    <property type="component" value="Chromosome 2"/>
</dbReference>
<dbReference type="EMBL" id="CM000835">
    <property type="protein sequence ID" value="KRH71575.1"/>
    <property type="molecule type" value="Genomic_DNA"/>
</dbReference>
<dbReference type="Gramene" id="KRH71575">
    <property type="protein sequence ID" value="KRH71575"/>
    <property type="gene ID" value="GLYMA_02G155900"/>
</dbReference>
<dbReference type="EnsemblPlants" id="KRH71573">
    <property type="protein sequence ID" value="KRH71573"/>
    <property type="gene ID" value="GLYMA_02G155900"/>
</dbReference>
<dbReference type="Gramene" id="KRH71574">
    <property type="protein sequence ID" value="KRH71574"/>
    <property type="gene ID" value="GLYMA_02G155900"/>
</dbReference>
<accession>A0A0R0KXJ6</accession>
<keyword evidence="3" id="KW-1185">Reference proteome</keyword>
<organism evidence="1">
    <name type="scientific">Glycine max</name>
    <name type="common">Soybean</name>
    <name type="synonym">Glycine hispida</name>
    <dbReference type="NCBI Taxonomy" id="3847"/>
    <lineage>
        <taxon>Eukaryota</taxon>
        <taxon>Viridiplantae</taxon>
        <taxon>Streptophyta</taxon>
        <taxon>Embryophyta</taxon>
        <taxon>Tracheophyta</taxon>
        <taxon>Spermatophyta</taxon>
        <taxon>Magnoliopsida</taxon>
        <taxon>eudicotyledons</taxon>
        <taxon>Gunneridae</taxon>
        <taxon>Pentapetalae</taxon>
        <taxon>rosids</taxon>
        <taxon>fabids</taxon>
        <taxon>Fabales</taxon>
        <taxon>Fabaceae</taxon>
        <taxon>Papilionoideae</taxon>
        <taxon>50 kb inversion clade</taxon>
        <taxon>NPAAA clade</taxon>
        <taxon>indigoferoid/millettioid clade</taxon>
        <taxon>Phaseoleae</taxon>
        <taxon>Glycine</taxon>
        <taxon>Glycine subgen. Soja</taxon>
    </lineage>
</organism>
<dbReference type="EnsemblPlants" id="KRH71572">
    <property type="protein sequence ID" value="KRH71572"/>
    <property type="gene ID" value="GLYMA_02G155900"/>
</dbReference>
<name>A0A0R0KXJ6_SOYBN</name>
<dbReference type="AlphaFoldDB" id="A0A0R0KXJ6"/>
<evidence type="ECO:0000313" key="2">
    <source>
        <dbReference type="EnsemblPlants" id="KRH71572"/>
    </source>
</evidence>
<dbReference type="EnsemblPlants" id="KRH71575">
    <property type="protein sequence ID" value="KRH71575"/>
    <property type="gene ID" value="GLYMA_02G155900"/>
</dbReference>
<dbReference type="InParanoid" id="A0A0R0KXJ6"/>
<gene>
    <name evidence="1" type="ORF">GLYMA_02G155900</name>
</gene>
<reference evidence="1" key="3">
    <citation type="submission" date="2018-07" db="EMBL/GenBank/DDBJ databases">
        <title>WGS assembly of Glycine max.</title>
        <authorList>
            <person name="Schmutz J."/>
            <person name="Cannon S."/>
            <person name="Schlueter J."/>
            <person name="Ma J."/>
            <person name="Mitros T."/>
            <person name="Nelson W."/>
            <person name="Hyten D."/>
            <person name="Song Q."/>
            <person name="Thelen J."/>
            <person name="Cheng J."/>
            <person name="Xu D."/>
            <person name="Hellsten U."/>
            <person name="May G."/>
            <person name="Yu Y."/>
            <person name="Sakurai T."/>
            <person name="Umezawa T."/>
            <person name="Bhattacharyya M."/>
            <person name="Sandhu D."/>
            <person name="Valliyodan B."/>
            <person name="Lindquist E."/>
            <person name="Peto M."/>
            <person name="Grant D."/>
            <person name="Shu S."/>
            <person name="Goodstein D."/>
            <person name="Barry K."/>
            <person name="Futrell-Griggs M."/>
            <person name="Abernathy B."/>
            <person name="Du J."/>
            <person name="Tian Z."/>
            <person name="Zhu L."/>
            <person name="Gill N."/>
            <person name="Joshi T."/>
            <person name="Libault M."/>
            <person name="Sethuraman A."/>
            <person name="Zhang X."/>
            <person name="Shinozaki K."/>
            <person name="Nguyen H."/>
            <person name="Wing R."/>
            <person name="Cregan P."/>
            <person name="Specht J."/>
            <person name="Grimwood J."/>
            <person name="Rokhsar D."/>
            <person name="Stacey G."/>
            <person name="Shoemaker R."/>
            <person name="Jackson S."/>
        </authorList>
    </citation>
    <scope>NUCLEOTIDE SEQUENCE</scope>
    <source>
        <tissue evidence="1">Callus</tissue>
    </source>
</reference>
<evidence type="ECO:0000313" key="3">
    <source>
        <dbReference type="Proteomes" id="UP000008827"/>
    </source>
</evidence>
<evidence type="ECO:0000313" key="1">
    <source>
        <dbReference type="EMBL" id="KRH71574.1"/>
    </source>
</evidence>
<dbReference type="Gramene" id="KRH71573">
    <property type="protein sequence ID" value="KRH71573"/>
    <property type="gene ID" value="GLYMA_02G155900"/>
</dbReference>
<dbReference type="EMBL" id="CM000835">
    <property type="protein sequence ID" value="KRH71573.1"/>
    <property type="molecule type" value="Genomic_DNA"/>
</dbReference>
<protein>
    <submittedName>
        <fullName evidence="1 2">Uncharacterized protein</fullName>
    </submittedName>
</protein>